<proteinExistence type="inferred from homology"/>
<evidence type="ECO:0000313" key="5">
    <source>
        <dbReference type="EMBL" id="MCV7225548.1"/>
    </source>
</evidence>
<keyword evidence="6" id="KW-1185">Reference proteome</keyword>
<dbReference type="PANTHER" id="PTHR30290:SF9">
    <property type="entry name" value="OLIGOPEPTIDE-BINDING PROTEIN APPA"/>
    <property type="match status" value="1"/>
</dbReference>
<evidence type="ECO:0000256" key="3">
    <source>
        <dbReference type="ARBA" id="ARBA00022729"/>
    </source>
</evidence>
<dbReference type="EMBL" id="JACKTY010000014">
    <property type="protein sequence ID" value="MCV7225548.1"/>
    <property type="molecule type" value="Genomic_DNA"/>
</dbReference>
<dbReference type="InterPro" id="IPR006311">
    <property type="entry name" value="TAT_signal"/>
</dbReference>
<dbReference type="PANTHER" id="PTHR30290">
    <property type="entry name" value="PERIPLASMIC BINDING COMPONENT OF ABC TRANSPORTER"/>
    <property type="match status" value="1"/>
</dbReference>
<protein>
    <submittedName>
        <fullName evidence="5">ABC transporter substrate-binding protein</fullName>
    </submittedName>
</protein>
<dbReference type="InterPro" id="IPR030678">
    <property type="entry name" value="Peptide/Ni-bd"/>
</dbReference>
<dbReference type="CDD" id="cd00995">
    <property type="entry name" value="PBP2_NikA_DppA_OppA_like"/>
    <property type="match status" value="1"/>
</dbReference>
<gene>
    <name evidence="5" type="ORF">H7J73_05810</name>
</gene>
<evidence type="ECO:0000256" key="2">
    <source>
        <dbReference type="ARBA" id="ARBA00022448"/>
    </source>
</evidence>
<name>A0ABT3C7W7_9MYCO</name>
<dbReference type="PROSITE" id="PS51318">
    <property type="entry name" value="TAT"/>
    <property type="match status" value="1"/>
</dbReference>
<accession>A0ABT3C7W7</accession>
<evidence type="ECO:0000256" key="1">
    <source>
        <dbReference type="ARBA" id="ARBA00005695"/>
    </source>
</evidence>
<dbReference type="Pfam" id="PF00496">
    <property type="entry name" value="SBP_bac_5"/>
    <property type="match status" value="1"/>
</dbReference>
<feature type="domain" description="Solute-binding protein family 5" evidence="4">
    <location>
        <begin position="80"/>
        <end position="405"/>
    </location>
</feature>
<dbReference type="Gene3D" id="3.40.190.10">
    <property type="entry name" value="Periplasmic binding protein-like II"/>
    <property type="match status" value="1"/>
</dbReference>
<sequence>MNGFDRRTLFRLAAGGSAALFSVGCASAVEQAREGDGGIALGILSDLDPKSIFSQSITSMAIGRLVFDTLTRYDLDTLAPQPLVASGWEITDGGRSVALTLRPDVRFHSGRPFTSADVAYSIANLAKDSAGSQLQATAKAVTSVDVSAPHVAVLTLDHPLPNLFDLFEFMLLTDSQTERELVAGEAFVGTGPFRFDSWTRGQQSRWVRNGDYWGGPATIPSVRLVKQGEPLASLWASQTNVVRDVVGNVTRIFNGNNRFEPIHEGVYDVAYYVGANAKDPYLSNKVVRQAIAYSVDRDRIAADVFAGNAIAGSTPWSPSSPAFSPSSQQHYRRDLDRARALLAEAGGPPAAPLLLSYGSGLAAAPTIAAIIQNNLAEVGIPTTIDPREQAAFSSFLKSPTRQLWINPHGFGQSSPATLATGAAPFKPVGNLSGFSSPRYTELVDKLIALPDPRSAAALEVYGQYTDVLLDEQFVINLVVTDFVTISSSRVSGLSWNLYKYLVADRVSVRG</sequence>
<dbReference type="InterPro" id="IPR039424">
    <property type="entry name" value="SBP_5"/>
</dbReference>
<dbReference type="PIRSF" id="PIRSF002741">
    <property type="entry name" value="MppA"/>
    <property type="match status" value="1"/>
</dbReference>
<keyword evidence="2" id="KW-0813">Transport</keyword>
<dbReference type="SUPFAM" id="SSF53850">
    <property type="entry name" value="Periplasmic binding protein-like II"/>
    <property type="match status" value="1"/>
</dbReference>
<comment type="similarity">
    <text evidence="1">Belongs to the bacterial solute-binding protein 5 family.</text>
</comment>
<dbReference type="Gene3D" id="3.10.105.10">
    <property type="entry name" value="Dipeptide-binding Protein, Domain 3"/>
    <property type="match status" value="1"/>
</dbReference>
<dbReference type="PROSITE" id="PS51257">
    <property type="entry name" value="PROKAR_LIPOPROTEIN"/>
    <property type="match status" value="1"/>
</dbReference>
<dbReference type="Proteomes" id="UP001526201">
    <property type="component" value="Unassembled WGS sequence"/>
</dbReference>
<keyword evidence="3" id="KW-0732">Signal</keyword>
<evidence type="ECO:0000259" key="4">
    <source>
        <dbReference type="Pfam" id="PF00496"/>
    </source>
</evidence>
<organism evidence="5 6">
    <name type="scientific">Mycolicibacterium komossense</name>
    <dbReference type="NCBI Taxonomy" id="1779"/>
    <lineage>
        <taxon>Bacteria</taxon>
        <taxon>Bacillati</taxon>
        <taxon>Actinomycetota</taxon>
        <taxon>Actinomycetes</taxon>
        <taxon>Mycobacteriales</taxon>
        <taxon>Mycobacteriaceae</taxon>
        <taxon>Mycolicibacterium</taxon>
    </lineage>
</organism>
<dbReference type="RefSeq" id="WP_264066320.1">
    <property type="nucleotide sequence ID" value="NZ_JACKTY010000014.1"/>
</dbReference>
<reference evidence="5 6" key="1">
    <citation type="journal article" date="2022" name="BMC Genomics">
        <title>Comparative genome analysis of mycobacteria focusing on tRNA and non-coding RNA.</title>
        <authorList>
            <person name="Behra P.R.K."/>
            <person name="Pettersson B.M.F."/>
            <person name="Ramesh M."/>
            <person name="Das S."/>
            <person name="Dasgupta S."/>
            <person name="Kirsebom L.A."/>
        </authorList>
    </citation>
    <scope>NUCLEOTIDE SEQUENCE [LARGE SCALE GENOMIC DNA]</scope>
    <source>
        <strain evidence="5 6">DSM 44078</strain>
    </source>
</reference>
<comment type="caution">
    <text evidence="5">The sequence shown here is derived from an EMBL/GenBank/DDBJ whole genome shotgun (WGS) entry which is preliminary data.</text>
</comment>
<evidence type="ECO:0000313" key="6">
    <source>
        <dbReference type="Proteomes" id="UP001526201"/>
    </source>
</evidence>
<dbReference type="InterPro" id="IPR000914">
    <property type="entry name" value="SBP_5_dom"/>
</dbReference>